<dbReference type="PANTHER" id="PTHR47194">
    <property type="entry name" value="SORTING NEXIN-29-RELATED"/>
    <property type="match status" value="1"/>
</dbReference>
<dbReference type="GeneID" id="100625567"/>
<evidence type="ECO:0000313" key="9">
    <source>
        <dbReference type="Proteomes" id="UP000008227"/>
    </source>
</evidence>
<feature type="domain" description="RUN" evidence="6">
    <location>
        <begin position="421"/>
        <end position="602"/>
    </location>
</feature>
<feature type="region of interest" description="Disordered" evidence="5">
    <location>
        <begin position="140"/>
        <end position="177"/>
    </location>
</feature>
<evidence type="ECO:0000256" key="4">
    <source>
        <dbReference type="ARBA" id="ARBA00072888"/>
    </source>
</evidence>
<evidence type="ECO:0000256" key="2">
    <source>
        <dbReference type="ARBA" id="ARBA00023054"/>
    </source>
</evidence>
<dbReference type="Pfam" id="PF26030">
    <property type="entry name" value="RUNDC1"/>
    <property type="match status" value="1"/>
</dbReference>
<dbReference type="PANTHER" id="PTHR47194:SF5">
    <property type="entry name" value="RUN DOMAIN-CONTAINING PROTEIN 1"/>
    <property type="match status" value="1"/>
</dbReference>
<dbReference type="Gene3D" id="1.20.58.900">
    <property type="match status" value="1"/>
</dbReference>
<evidence type="ECO:0000313" key="8">
    <source>
        <dbReference type="Ensembl" id="ENSSSCP00000034750.1"/>
    </source>
</evidence>
<dbReference type="PROSITE" id="PS50826">
    <property type="entry name" value="RUN"/>
    <property type="match status" value="1"/>
</dbReference>
<dbReference type="EMBL" id="DQIR01242994">
    <property type="protein sequence ID" value="HDB98471.1"/>
    <property type="molecule type" value="Transcribed_RNA"/>
</dbReference>
<feature type="compositionally biased region" description="Basic and acidic residues" evidence="5">
    <location>
        <begin position="155"/>
        <end position="177"/>
    </location>
</feature>
<dbReference type="CDD" id="cd17683">
    <property type="entry name" value="RUN_RUNDC1"/>
    <property type="match status" value="1"/>
</dbReference>
<dbReference type="SMART" id="SM00593">
    <property type="entry name" value="RUN"/>
    <property type="match status" value="1"/>
</dbReference>
<dbReference type="OMA" id="THKGNHW"/>
<dbReference type="PaxDb" id="9823-ENSSSCP00000019451"/>
<evidence type="ECO:0000256" key="3">
    <source>
        <dbReference type="ARBA" id="ARBA00055063"/>
    </source>
</evidence>
<keyword evidence="9" id="KW-1185">Reference proteome</keyword>
<dbReference type="InterPro" id="IPR004012">
    <property type="entry name" value="Run_dom"/>
</dbReference>
<dbReference type="STRING" id="9823.ENSSSCP00000034750"/>
<reference evidence="7" key="2">
    <citation type="journal article" date="2019" name="PeerJ">
        <title>Genes of the pig, Sus scrofa, reconstructed with EvidentialGene.</title>
        <authorList>
            <person name="Gilbert D.G."/>
        </authorList>
    </citation>
    <scope>NUCLEOTIDE SEQUENCE</scope>
</reference>
<proteinExistence type="predicted"/>
<keyword evidence="2" id="KW-0175">Coiled coil</keyword>
<evidence type="ECO:0000259" key="6">
    <source>
        <dbReference type="PROSITE" id="PS50826"/>
    </source>
</evidence>
<dbReference type="CTD" id="146923"/>
<sequence length="613" mass="67548">MAAVEAAAEPVTGVAAVGPRAKDEEEEEEESLSPCEAVRWAPVGAVAEAGPGAAAFSEEVAAEEPCAATGSAPDSPDRTLRRLRAERRRLDSALLALSSHFAQVQFRLRQVVRGAPAEQQRLLRELEDFAFRGCPHVLGYGGSEDPSSDDADGLLGDRPRLRGEDQSEQEKRERLATQREKQKELILQLKTQLDDLETFAYQEGSYDSLPQSVVLERQRVIIDELIKKLDMNLNEDLSSLSTEELRQRVDAAVAQIVNPARVKEQLVEQLKTQIRDLEMFINFIQDEVGSPLQTESGHCECKASGKTGNGSTRTGSSRLPPGNSKTKAEDVKRVRETGLHLMRRALAVLQIFAVSQFGCATGQIPQTLWPRGQADRDYTPLLKRLEASVDRVKQLALKHQPHDHVISSASLQDLSLGGKDELTMAVRKELTVAVRDLLAHGLYASSPGMSLVMAPIACLLPAFSSAPEAMHPWELFVKYYHAKNGRAYVESPARKLSQSFALPVMGGTVVTPKQSLLTAIHVVLTEHDPFKRSADSELKALVCMALNEQRLVSWVNLICKSGSLIEPHYQPWSYMAHTGFESALNLLSRLSSLKFSLPVDLAVRQLKNIKDAF</sequence>
<dbReference type="ExpressionAtlas" id="A0A286ZTE4">
    <property type="expression patterns" value="baseline and differential"/>
</dbReference>
<keyword evidence="1" id="KW-0597">Phosphoprotein</keyword>
<dbReference type="Proteomes" id="UP000008227">
    <property type="component" value="Chromosome 12"/>
</dbReference>
<gene>
    <name evidence="8 10" type="primary">RUNDC1</name>
</gene>
<feature type="region of interest" description="Disordered" evidence="5">
    <location>
        <begin position="1"/>
        <end position="35"/>
    </location>
</feature>
<reference evidence="9" key="1">
    <citation type="submission" date="2009-11" db="EMBL/GenBank/DDBJ databases">
        <authorList>
            <consortium name="Porcine genome sequencing project"/>
        </authorList>
    </citation>
    <scope>NUCLEOTIDE SEQUENCE [LARGE SCALE GENOMIC DNA]</scope>
    <source>
        <strain evidence="9">Duroc</strain>
    </source>
</reference>
<organism evidence="8 9">
    <name type="scientific">Sus scrofa</name>
    <name type="common">Pig</name>
    <dbReference type="NCBI Taxonomy" id="9823"/>
    <lineage>
        <taxon>Eukaryota</taxon>
        <taxon>Metazoa</taxon>
        <taxon>Chordata</taxon>
        <taxon>Craniata</taxon>
        <taxon>Vertebrata</taxon>
        <taxon>Euteleostomi</taxon>
        <taxon>Mammalia</taxon>
        <taxon>Eutheria</taxon>
        <taxon>Laurasiatheria</taxon>
        <taxon>Artiodactyla</taxon>
        <taxon>Suina</taxon>
        <taxon>Suidae</taxon>
        <taxon>Sus</taxon>
    </lineage>
</organism>
<protein>
    <recommendedName>
        <fullName evidence="4">RUN domain-containing protein 1</fullName>
    </recommendedName>
</protein>
<dbReference type="InterPro" id="IPR058732">
    <property type="entry name" value="RUNDC1_M"/>
</dbReference>
<dbReference type="VGNC" id="VGNC:92513">
    <property type="gene designation" value="RUNDC1"/>
</dbReference>
<dbReference type="GO" id="GO:0001701">
    <property type="term" value="P:in utero embryonic development"/>
    <property type="evidence" value="ECO:0007669"/>
    <property type="project" value="Ensembl"/>
</dbReference>
<dbReference type="AlphaFoldDB" id="A0A286ZTE4"/>
<evidence type="ECO:0000256" key="5">
    <source>
        <dbReference type="SAM" id="MobiDB-lite"/>
    </source>
</evidence>
<evidence type="ECO:0000256" key="1">
    <source>
        <dbReference type="ARBA" id="ARBA00022553"/>
    </source>
</evidence>
<reference evidence="8" key="4">
    <citation type="submission" date="2025-05" db="UniProtKB">
        <authorList>
            <consortium name="Ensembl"/>
        </authorList>
    </citation>
    <scope>IDENTIFICATION</scope>
</reference>
<comment type="function">
    <text evidence="3">May play a role as p53/TP53 inhibitor and thus may have oncogenic activity.</text>
</comment>
<accession>A0A286ZTE4</accession>
<evidence type="ECO:0000313" key="7">
    <source>
        <dbReference type="EMBL" id="HDB98471.1"/>
    </source>
</evidence>
<reference evidence="8" key="3">
    <citation type="journal article" date="2020" name="Gigascience">
        <title>An improved pig reference genome sequence to enable pig genetics and genomics research.</title>
        <authorList>
            <person name="Warr A."/>
            <person name="Affara N."/>
            <person name="Aken B."/>
            <person name="Beiki H."/>
            <person name="Bickhart D.M."/>
            <person name="Billis K."/>
            <person name="Chow W."/>
            <person name="Eory L."/>
            <person name="Finlayson H.A."/>
            <person name="Flicek P."/>
            <person name="Giron C.G."/>
            <person name="Griffin D.K."/>
            <person name="Hall R."/>
            <person name="Hannum G."/>
            <person name="Hourlier T."/>
            <person name="Howe K."/>
            <person name="Hume D.A."/>
            <person name="Izuogu O."/>
            <person name="Kim K."/>
            <person name="Koren S."/>
            <person name="Liu H."/>
            <person name="Manchanda N."/>
            <person name="Martin F.J."/>
            <person name="Nonneman D.J."/>
            <person name="O'Connor R.E."/>
            <person name="Phillippy A.M."/>
            <person name="Rohrer G.A."/>
            <person name="Rosen B.D."/>
            <person name="Rund L.A."/>
            <person name="Sargent C.A."/>
            <person name="Schook L.B."/>
            <person name="Schroeder S.G."/>
            <person name="Schwartz A.S."/>
            <person name="Skinner B.M."/>
            <person name="Talbot R."/>
            <person name="Tseng E."/>
            <person name="Tuggle C.K."/>
            <person name="Watson M."/>
            <person name="Smith T.P.L."/>
            <person name="Archibald A.L."/>
        </authorList>
    </citation>
    <scope>NUCLEOTIDE SEQUENCE [LARGE SCALE GENOMIC DNA]</scope>
    <source>
        <strain evidence="8">Duroc</strain>
    </source>
</reference>
<dbReference type="eggNOG" id="KOG3759">
    <property type="taxonomic scope" value="Eukaryota"/>
</dbReference>
<dbReference type="SUPFAM" id="SSF140741">
    <property type="entry name" value="RUN domain-like"/>
    <property type="match status" value="1"/>
</dbReference>
<dbReference type="Bgee" id="ENSSSCG00000035057">
    <property type="expression patterns" value="Expressed in uterus and 44 other cell types or tissues"/>
</dbReference>
<dbReference type="Pfam" id="PF02759">
    <property type="entry name" value="RUN"/>
    <property type="match status" value="1"/>
</dbReference>
<dbReference type="InterPro" id="IPR037213">
    <property type="entry name" value="Run_dom_sf"/>
</dbReference>
<name>A0A286ZTE4_PIG</name>
<dbReference type="Ensembl" id="ENSSSCT00000047753.3">
    <property type="protein sequence ID" value="ENSSSCP00000034750.1"/>
    <property type="gene ID" value="ENSSSCG00000035057.3"/>
</dbReference>
<feature type="region of interest" description="Disordered" evidence="5">
    <location>
        <begin position="297"/>
        <end position="331"/>
    </location>
</feature>
<dbReference type="GeneTree" id="ENSGT00390000007311"/>
<evidence type="ECO:0000313" key="10">
    <source>
        <dbReference type="VGNC" id="VGNC:92513"/>
    </source>
</evidence>
<dbReference type="FunFam" id="1.20.58.900:FF:000012">
    <property type="entry name" value="RUN domain-containing protein 1"/>
    <property type="match status" value="1"/>
</dbReference>
<dbReference type="RefSeq" id="XP_020922626.1">
    <property type="nucleotide sequence ID" value="XM_021066967.1"/>
</dbReference>